<dbReference type="RefSeq" id="YP_009841119.1">
    <property type="nucleotide sequence ID" value="NC_048729.1"/>
</dbReference>
<evidence type="ECO:0000313" key="2">
    <source>
        <dbReference type="EMBL" id="AXQ65000.1"/>
    </source>
</evidence>
<dbReference type="KEGG" id="vg:55611338"/>
<proteinExistence type="predicted"/>
<dbReference type="Proteomes" id="UP000262077">
    <property type="component" value="Segment"/>
</dbReference>
<dbReference type="InterPro" id="IPR055665">
    <property type="entry name" value="DUF7241"/>
</dbReference>
<feature type="domain" description="DUF7241" evidence="1">
    <location>
        <begin position="1"/>
        <end position="68"/>
    </location>
</feature>
<protein>
    <recommendedName>
        <fullName evidence="1">DUF7241 domain-containing protein</fullName>
    </recommendedName>
</protein>
<accession>A0A385DZR7</accession>
<sequence length="69" mass="7516">MSAAATARANGWTVGTRLAGDEGYGETIIEITAIGEEHVLAKTISHDGRPGRGEGMWTFSCRKWREVPR</sequence>
<evidence type="ECO:0000313" key="3">
    <source>
        <dbReference type="Proteomes" id="UP000262077"/>
    </source>
</evidence>
<evidence type="ECO:0000259" key="1">
    <source>
        <dbReference type="Pfam" id="PF23889"/>
    </source>
</evidence>
<organism evidence="2 3">
    <name type="scientific">Mycobacterium phage Renaud18</name>
    <dbReference type="NCBI Taxonomy" id="2301701"/>
    <lineage>
        <taxon>Viruses</taxon>
        <taxon>Duplodnaviria</taxon>
        <taxon>Heunggongvirae</taxon>
        <taxon>Uroviricota</taxon>
        <taxon>Caudoviricetes</taxon>
        <taxon>Gracegardnervirinae</taxon>
        <taxon>Thetabobvirus</taxon>
        <taxon>Thetabobvirus renaud18</taxon>
        <taxon>Mycobacterium virus Renaud18</taxon>
    </lineage>
</organism>
<keyword evidence="3" id="KW-1185">Reference proteome</keyword>
<dbReference type="GeneID" id="55611338"/>
<gene>
    <name evidence="2" type="primary">94</name>
    <name evidence="2" type="ORF">SEA_RENAUD18_94</name>
</gene>
<dbReference type="EMBL" id="MH651187">
    <property type="protein sequence ID" value="AXQ65000.1"/>
    <property type="molecule type" value="Genomic_DNA"/>
</dbReference>
<name>A0A385DZR7_9CAUD</name>
<reference evidence="3" key="1">
    <citation type="submission" date="2018-07" db="EMBL/GenBank/DDBJ databases">
        <authorList>
            <person name="Blumer L.S."/>
            <person name="Peister A."/>
            <person name="Ashby L.E."/>
            <person name="Bailey J.T."/>
            <person name="Douglas N.T.IV."/>
            <person name="Edwards J.M."/>
            <person name="Farrar A.M."/>
            <person name="Ford C."/>
            <person name="Frazier A.Jr."/>
            <person name="Freeman K.M."/>
            <person name="Hawkins D.A."/>
            <person name="Hoover D."/>
            <person name="Jones M.S."/>
            <person name="Magruder T.J."/>
            <person name="Phipps S.A."/>
            <person name="Ridley T.A."/>
            <person name="Scott S.M."/>
            <person name="Singleton G.II."/>
            <person name="Smith C.P."/>
            <person name="White Q.C."/>
            <person name="Wright J.K."/>
            <person name="Garlena R.A."/>
            <person name="Russell D.A."/>
            <person name="Pope W.H."/>
            <person name="Jacobs-Sera D."/>
            <person name="Hatfull G.F."/>
        </authorList>
    </citation>
    <scope>NUCLEOTIDE SEQUENCE [LARGE SCALE GENOMIC DNA]</scope>
</reference>
<dbReference type="Pfam" id="PF23889">
    <property type="entry name" value="DUF7241"/>
    <property type="match status" value="1"/>
</dbReference>